<dbReference type="InterPro" id="IPR001182">
    <property type="entry name" value="FtsW/RodA"/>
</dbReference>
<dbReference type="PANTHER" id="PTHR30474:SF2">
    <property type="entry name" value="PEPTIDOGLYCAN GLYCOSYLTRANSFERASE FTSW-RELATED"/>
    <property type="match status" value="1"/>
</dbReference>
<evidence type="ECO:0000256" key="1">
    <source>
        <dbReference type="ARBA" id="ARBA00004141"/>
    </source>
</evidence>
<feature type="transmembrane region" description="Helical" evidence="16">
    <location>
        <begin position="304"/>
        <end position="325"/>
    </location>
</feature>
<feature type="transmembrane region" description="Helical" evidence="16">
    <location>
        <begin position="146"/>
        <end position="162"/>
    </location>
</feature>
<dbReference type="Pfam" id="PF01098">
    <property type="entry name" value="FTSW_RODA_SPOVE"/>
    <property type="match status" value="1"/>
</dbReference>
<evidence type="ECO:0000256" key="5">
    <source>
        <dbReference type="ARBA" id="ARBA00022960"/>
    </source>
</evidence>
<dbReference type="RefSeq" id="WP_307433783.1">
    <property type="nucleotide sequence ID" value="NZ_JAUSVK010000001.1"/>
</dbReference>
<keyword evidence="17" id="KW-0132">Cell division</keyword>
<organism evidence="17 18">
    <name type="scientific">Labrys monachus</name>
    <dbReference type="NCBI Taxonomy" id="217067"/>
    <lineage>
        <taxon>Bacteria</taxon>
        <taxon>Pseudomonadati</taxon>
        <taxon>Pseudomonadota</taxon>
        <taxon>Alphaproteobacteria</taxon>
        <taxon>Hyphomicrobiales</taxon>
        <taxon>Xanthobacteraceae</taxon>
        <taxon>Labrys</taxon>
    </lineage>
</organism>
<dbReference type="Proteomes" id="UP001237448">
    <property type="component" value="Unassembled WGS sequence"/>
</dbReference>
<evidence type="ECO:0000313" key="17">
    <source>
        <dbReference type="EMBL" id="MDQ0395260.1"/>
    </source>
</evidence>
<proteinExistence type="inferred from homology"/>
<protein>
    <recommendedName>
        <fullName evidence="12">Probable peptidoglycan glycosyltransferase FtsW</fullName>
        <ecNumber evidence="14">2.4.99.28</ecNumber>
    </recommendedName>
    <alternativeName>
        <fullName evidence="13">Cell division protein FtsW</fullName>
    </alternativeName>
    <alternativeName>
        <fullName evidence="10">Cell wall polymerase</fullName>
    </alternativeName>
    <alternativeName>
        <fullName evidence="9">Peptidoglycan polymerase</fullName>
    </alternativeName>
</protein>
<evidence type="ECO:0000256" key="8">
    <source>
        <dbReference type="ARBA" id="ARBA00023136"/>
    </source>
</evidence>
<dbReference type="GO" id="GO:0051301">
    <property type="term" value="P:cell division"/>
    <property type="evidence" value="ECO:0007669"/>
    <property type="project" value="UniProtKB-KW"/>
</dbReference>
<reference evidence="17 18" key="1">
    <citation type="submission" date="2023-07" db="EMBL/GenBank/DDBJ databases">
        <title>Genomic Encyclopedia of Type Strains, Phase IV (KMG-IV): sequencing the most valuable type-strain genomes for metagenomic binning, comparative biology and taxonomic classification.</title>
        <authorList>
            <person name="Goeker M."/>
        </authorList>
    </citation>
    <scope>NUCLEOTIDE SEQUENCE [LARGE SCALE GENOMIC DNA]</scope>
    <source>
        <strain evidence="17 18">DSM 5896</strain>
    </source>
</reference>
<feature type="transmembrane region" description="Helical" evidence="16">
    <location>
        <begin position="271"/>
        <end position="292"/>
    </location>
</feature>
<comment type="subcellular location">
    <subcellularLocation>
        <location evidence="1">Membrane</location>
        <topology evidence="1">Multi-pass membrane protein</topology>
    </subcellularLocation>
</comment>
<feature type="transmembrane region" description="Helical" evidence="16">
    <location>
        <begin position="84"/>
        <end position="102"/>
    </location>
</feature>
<keyword evidence="4 16" id="KW-0812">Transmembrane</keyword>
<evidence type="ECO:0000256" key="2">
    <source>
        <dbReference type="ARBA" id="ARBA00022676"/>
    </source>
</evidence>
<keyword evidence="8 16" id="KW-0472">Membrane</keyword>
<evidence type="ECO:0000256" key="13">
    <source>
        <dbReference type="ARBA" id="ARBA00041418"/>
    </source>
</evidence>
<keyword evidence="7 16" id="KW-1133">Transmembrane helix</keyword>
<feature type="transmembrane region" description="Helical" evidence="16">
    <location>
        <begin position="114"/>
        <end position="134"/>
    </location>
</feature>
<dbReference type="PANTHER" id="PTHR30474">
    <property type="entry name" value="CELL CYCLE PROTEIN"/>
    <property type="match status" value="1"/>
</dbReference>
<comment type="catalytic activity">
    <reaction evidence="15">
        <text>[GlcNAc-(1-&gt;4)-Mur2Ac(oyl-L-Ala-gamma-D-Glu-L-Lys-D-Ala-D-Ala)](n)-di-trans,octa-cis-undecaprenyl diphosphate + beta-D-GlcNAc-(1-&gt;4)-Mur2Ac(oyl-L-Ala-gamma-D-Glu-L-Lys-D-Ala-D-Ala)-di-trans,octa-cis-undecaprenyl diphosphate = [GlcNAc-(1-&gt;4)-Mur2Ac(oyl-L-Ala-gamma-D-Glu-L-Lys-D-Ala-D-Ala)](n+1)-di-trans,octa-cis-undecaprenyl diphosphate + di-trans,octa-cis-undecaprenyl diphosphate + H(+)</text>
        <dbReference type="Rhea" id="RHEA:23708"/>
        <dbReference type="Rhea" id="RHEA-COMP:9602"/>
        <dbReference type="Rhea" id="RHEA-COMP:9603"/>
        <dbReference type="ChEBI" id="CHEBI:15378"/>
        <dbReference type="ChEBI" id="CHEBI:58405"/>
        <dbReference type="ChEBI" id="CHEBI:60033"/>
        <dbReference type="ChEBI" id="CHEBI:78435"/>
        <dbReference type="EC" id="2.4.99.28"/>
    </reaction>
</comment>
<dbReference type="EMBL" id="JAUSVK010000001">
    <property type="protein sequence ID" value="MDQ0395260.1"/>
    <property type="molecule type" value="Genomic_DNA"/>
</dbReference>
<comment type="caution">
    <text evidence="17">The sequence shown here is derived from an EMBL/GenBank/DDBJ whole genome shotgun (WGS) entry which is preliminary data.</text>
</comment>
<evidence type="ECO:0000256" key="14">
    <source>
        <dbReference type="ARBA" id="ARBA00044770"/>
    </source>
</evidence>
<keyword evidence="6" id="KW-0573">Peptidoglycan synthesis</keyword>
<evidence type="ECO:0000256" key="7">
    <source>
        <dbReference type="ARBA" id="ARBA00022989"/>
    </source>
</evidence>
<keyword evidence="18" id="KW-1185">Reference proteome</keyword>
<keyword evidence="3" id="KW-0808">Transferase</keyword>
<keyword evidence="5" id="KW-0133">Cell shape</keyword>
<dbReference type="EC" id="2.4.99.28" evidence="14"/>
<feature type="transmembrane region" description="Helical" evidence="16">
    <location>
        <begin position="60"/>
        <end position="78"/>
    </location>
</feature>
<accession>A0ABU0FKY1</accession>
<evidence type="ECO:0000256" key="6">
    <source>
        <dbReference type="ARBA" id="ARBA00022984"/>
    </source>
</evidence>
<evidence type="ECO:0000256" key="11">
    <source>
        <dbReference type="ARBA" id="ARBA00038053"/>
    </source>
</evidence>
<evidence type="ECO:0000256" key="12">
    <source>
        <dbReference type="ARBA" id="ARBA00041185"/>
    </source>
</evidence>
<comment type="similarity">
    <text evidence="11">Belongs to the SEDS family. FtsW subfamily.</text>
</comment>
<gene>
    <name evidence="17" type="ORF">J3R73_005052</name>
</gene>
<sequence length="390" mass="42710">MASRTERSAFNSWWWTVDRLMLVTILALMLIGIVLLLAASPAVAERIGIHDMFHFVNRQAILIPPALAIMVGVSFLSPRSIRRLALAVFLVSIMLVVATLLFGAEIKGSRRWIVGIQPSEFLKPAFVILAAWLFSENVKRPDVPGNILAILLLAWSAGLLIMQPDFGQTMLISIVWGALFFMAGLHWFWMVGLGGVGAGGILLAYQFIPHVTARIDRFLSPEGADTFQVDTARDAFLSGGWFGKGPGEGTYKLILPDCHTDFIIAVTGEEFGLLFVMVLVGMFALIVLRGLWHAYRLEDPFCRFATAGLTLLFGLQSTINLMVNLHMVPAKGMTLPFISYGGSSLISVAYGMGMVLALTRRRPRTDMIASAFSFRDRQRGATVAGVGLTS</sequence>
<evidence type="ECO:0000256" key="9">
    <source>
        <dbReference type="ARBA" id="ARBA00032370"/>
    </source>
</evidence>
<feature type="transmembrane region" description="Helical" evidence="16">
    <location>
        <begin position="20"/>
        <end position="39"/>
    </location>
</feature>
<keyword evidence="2" id="KW-0328">Glycosyltransferase</keyword>
<feature type="transmembrane region" description="Helical" evidence="16">
    <location>
        <begin position="337"/>
        <end position="358"/>
    </location>
</feature>
<evidence type="ECO:0000256" key="15">
    <source>
        <dbReference type="ARBA" id="ARBA00049902"/>
    </source>
</evidence>
<evidence type="ECO:0000313" key="18">
    <source>
        <dbReference type="Proteomes" id="UP001237448"/>
    </source>
</evidence>
<name>A0ABU0FKY1_9HYPH</name>
<keyword evidence="17" id="KW-0131">Cell cycle</keyword>
<evidence type="ECO:0000256" key="10">
    <source>
        <dbReference type="ARBA" id="ARBA00033270"/>
    </source>
</evidence>
<evidence type="ECO:0000256" key="4">
    <source>
        <dbReference type="ARBA" id="ARBA00022692"/>
    </source>
</evidence>
<evidence type="ECO:0000256" key="3">
    <source>
        <dbReference type="ARBA" id="ARBA00022679"/>
    </source>
</evidence>
<feature type="transmembrane region" description="Helical" evidence="16">
    <location>
        <begin position="169"/>
        <end position="189"/>
    </location>
</feature>
<evidence type="ECO:0000256" key="16">
    <source>
        <dbReference type="SAM" id="Phobius"/>
    </source>
</evidence>